<dbReference type="AlphaFoldDB" id="C2ENE4"/>
<gene>
    <name evidence="2" type="ORF">HMPREF0548_1190</name>
</gene>
<dbReference type="InterPro" id="IPR012337">
    <property type="entry name" value="RNaseH-like_sf"/>
</dbReference>
<dbReference type="GO" id="GO:0015074">
    <property type="term" value="P:DNA integration"/>
    <property type="evidence" value="ECO:0007669"/>
    <property type="project" value="InterPro"/>
</dbReference>
<reference evidence="2 3" key="1">
    <citation type="submission" date="2009-01" db="EMBL/GenBank/DDBJ databases">
        <authorList>
            <person name="Qin X."/>
            <person name="Bachman B."/>
            <person name="Battles P."/>
            <person name="Bell A."/>
            <person name="Bess C."/>
            <person name="Bickham C."/>
            <person name="Chaboub L."/>
            <person name="Chen D."/>
            <person name="Coyle M."/>
            <person name="Deiros D.R."/>
            <person name="Dinh H."/>
            <person name="Forbes L."/>
            <person name="Fowler G."/>
            <person name="Francisco L."/>
            <person name="Fu Q."/>
            <person name="Gubbala S."/>
            <person name="Hale W."/>
            <person name="Han Y."/>
            <person name="Hemphill L."/>
            <person name="Highlander S.K."/>
            <person name="Hirani K."/>
            <person name="Hogues M."/>
            <person name="Jackson L."/>
            <person name="Jakkamsetti A."/>
            <person name="Javaid M."/>
            <person name="Jiang H."/>
            <person name="Korchina V."/>
            <person name="Kovar C."/>
            <person name="Lara F."/>
            <person name="Lee S."/>
            <person name="Mata R."/>
            <person name="Mathew T."/>
            <person name="Moen C."/>
            <person name="Morales K."/>
            <person name="Munidasa M."/>
            <person name="Nazareth L."/>
            <person name="Ngo R."/>
            <person name="Nguyen L."/>
            <person name="Okwuonu G."/>
            <person name="Ongeri F."/>
            <person name="Patil S."/>
            <person name="Petrosino J."/>
            <person name="Pham C."/>
            <person name="Pham P."/>
            <person name="Pu L.-L."/>
            <person name="Puazo M."/>
            <person name="Raj R."/>
            <person name="Reid J."/>
            <person name="Rouhana J."/>
            <person name="Saada N."/>
            <person name="Shang Y."/>
            <person name="Simmons D."/>
            <person name="Thornton R."/>
            <person name="Warren J."/>
            <person name="Weissenberger G."/>
            <person name="Zhang J."/>
            <person name="Zhang L."/>
            <person name="Zhou C."/>
            <person name="Zhu D."/>
            <person name="Muzny D."/>
            <person name="Worley K."/>
            <person name="Gibbs R."/>
        </authorList>
    </citation>
    <scope>NUCLEOTIDE SEQUENCE [LARGE SCALE GENOMIC DNA]</scope>
    <source>
        <strain evidence="2 3">DSM 16047</strain>
    </source>
</reference>
<dbReference type="OrthoDB" id="9781005at2"/>
<dbReference type="SUPFAM" id="SSF53098">
    <property type="entry name" value="Ribonuclease H-like"/>
    <property type="match status" value="1"/>
</dbReference>
<sequence>MMKLRGRDIVAYNISRHPKLKLVMKMLDDTFKTNQALNVLIFHADRGWLYQYKAYQHELALRDIEQSMSRKG</sequence>
<proteinExistence type="predicted"/>
<comment type="caution">
    <text evidence="2">The sequence shown here is derived from an EMBL/GenBank/DDBJ whole genome shotgun (WGS) entry which is preliminary data.</text>
</comment>
<feature type="domain" description="Integrase catalytic" evidence="1">
    <location>
        <begin position="6"/>
        <end position="72"/>
    </location>
</feature>
<evidence type="ECO:0000313" key="2">
    <source>
        <dbReference type="EMBL" id="EEJ71948.1"/>
    </source>
</evidence>
<keyword evidence="3" id="KW-1185">Reference proteome</keyword>
<evidence type="ECO:0000313" key="3">
    <source>
        <dbReference type="Proteomes" id="UP000005583"/>
    </source>
</evidence>
<name>C2ENE4_9LACO</name>
<evidence type="ECO:0000259" key="1">
    <source>
        <dbReference type="Pfam" id="PF00665"/>
    </source>
</evidence>
<dbReference type="eggNOG" id="COG2801">
    <property type="taxonomic scope" value="Bacteria"/>
</dbReference>
<protein>
    <recommendedName>
        <fullName evidence="1">Integrase catalytic domain-containing protein</fullName>
    </recommendedName>
</protein>
<dbReference type="Pfam" id="PF00665">
    <property type="entry name" value="rve"/>
    <property type="match status" value="1"/>
</dbReference>
<dbReference type="STRING" id="525365.HMPREF0548_1190"/>
<dbReference type="RefSeq" id="WP_007125718.1">
    <property type="nucleotide sequence ID" value="NZ_AZFO01000010.1"/>
</dbReference>
<accession>C2ENE4</accession>
<dbReference type="Proteomes" id="UP000005583">
    <property type="component" value="Unassembled WGS sequence"/>
</dbReference>
<dbReference type="HOGENOM" id="CLU_027402_41_4_9"/>
<dbReference type="EMBL" id="ACGU01000055">
    <property type="protein sequence ID" value="EEJ71948.1"/>
    <property type="molecule type" value="Genomic_DNA"/>
</dbReference>
<organism evidence="2 3">
    <name type="scientific">Lactobacillus ultunensis DSM 16047</name>
    <dbReference type="NCBI Taxonomy" id="525365"/>
    <lineage>
        <taxon>Bacteria</taxon>
        <taxon>Bacillati</taxon>
        <taxon>Bacillota</taxon>
        <taxon>Bacilli</taxon>
        <taxon>Lactobacillales</taxon>
        <taxon>Lactobacillaceae</taxon>
        <taxon>Lactobacillus</taxon>
    </lineage>
</organism>
<dbReference type="InterPro" id="IPR001584">
    <property type="entry name" value="Integrase_cat-core"/>
</dbReference>